<evidence type="ECO:0000313" key="1">
    <source>
        <dbReference type="EMBL" id="KAJ2894965.1"/>
    </source>
</evidence>
<proteinExistence type="predicted"/>
<name>A0ACC1M4E0_9FUNG</name>
<gene>
    <name evidence="1" type="ORF">IWW38_002433</name>
</gene>
<dbReference type="Proteomes" id="UP001139981">
    <property type="component" value="Unassembled WGS sequence"/>
</dbReference>
<keyword evidence="2" id="KW-1185">Reference proteome</keyword>
<comment type="caution">
    <text evidence="1">The sequence shown here is derived from an EMBL/GenBank/DDBJ whole genome shotgun (WGS) entry which is preliminary data.</text>
</comment>
<dbReference type="EMBL" id="JANBVB010000348">
    <property type="protein sequence ID" value="KAJ2894965.1"/>
    <property type="molecule type" value="Genomic_DNA"/>
</dbReference>
<sequence length="939" mass="100645">MPRRRNVVATSPAAHQPAPPQACSAGGFCGWALRRIVLVYILFTALFTCPTTPGHFICRSQALVRTTLVAPVHRYLLTTETGARVNSAYNAHLVPFYEKHAQPIVDTAYGFVSETAAPAIYAATEPVRNSVSRAVEPHREKVAAAYAKHVGPVVDSTVGVVWRAVDQWVVPFVSGVQTVVVRGAERVVPVVNDYVVPFYRDTVYPRWNHQIKPAACRYTKIVVHYSRTEVLPAIADGATRFYVVSRDFAMTHVVPHAKRGAIHTYVFLKTHVEPPICRLYEQNLKTHVDRVVPWDHVSKVTRAMSNVGGGAWTFAKGFAEEFYFMCYTIVTGDEHPLVVARIKADEDAKKKAATTAAFVASVESKEEVGQLQGLARKFSGSARQWIQAARGWVGSVASTGVVRSYESRMQATVSQQWSQATSFAAAVTSVVADELLFPATTTTAAIVAEDEEEEEEVVVGVFEQPDNNNVASSVNFDTVYFPELAVETPEQIILAAETTTAADIDVETTAAPVVSVVSVPSVDIPAPIIDIVEAPSFAEILEPVASVVEIPPIDTPAPIVSVIEAPQVVISEPAVEISQVHIPEPVVEAPLVNIPEAAVESPLVDIPEPVVDTLSIEIPAPVANVIELPPAESYDLSETSIAATPTEQPEEATPSVAEQQTTLPAEPIDSVIPAPADDAASLVYEARDKMAGVLVNDDERAVFSELVKSATSGVDKLEEFPSILNDIDSTPIVDEKEEAAPFVPQTTVPSTTAAVEATTTPPVGGLVDEDVRKAASNWVKDARESISKELAQERTRAESPPAGDEADVSQPIEETSAMAGVPQPPVVAETTAAASSEQQQLASEPSVSDITAASPAQPANEPPLSRRVPPAKVVSEPSIPAAVPSAEEVKQPPSVSERIESVKRLKKPIIADAPTGDATTAKGPRKVKKTKKRVVKKDN</sequence>
<evidence type="ECO:0000313" key="2">
    <source>
        <dbReference type="Proteomes" id="UP001139981"/>
    </source>
</evidence>
<accession>A0ACC1M4E0</accession>
<organism evidence="1 2">
    <name type="scientific">Coemansia aciculifera</name>
    <dbReference type="NCBI Taxonomy" id="417176"/>
    <lineage>
        <taxon>Eukaryota</taxon>
        <taxon>Fungi</taxon>
        <taxon>Fungi incertae sedis</taxon>
        <taxon>Zoopagomycota</taxon>
        <taxon>Kickxellomycotina</taxon>
        <taxon>Kickxellomycetes</taxon>
        <taxon>Kickxellales</taxon>
        <taxon>Kickxellaceae</taxon>
        <taxon>Coemansia</taxon>
    </lineage>
</organism>
<protein>
    <submittedName>
        <fullName evidence="1">Uncharacterized protein</fullName>
    </submittedName>
</protein>
<reference evidence="1" key="1">
    <citation type="submission" date="2022-07" db="EMBL/GenBank/DDBJ databases">
        <title>Phylogenomic reconstructions and comparative analyses of Kickxellomycotina fungi.</title>
        <authorList>
            <person name="Reynolds N.K."/>
            <person name="Stajich J.E."/>
            <person name="Barry K."/>
            <person name="Grigoriev I.V."/>
            <person name="Crous P."/>
            <person name="Smith M.E."/>
        </authorList>
    </citation>
    <scope>NUCLEOTIDE SEQUENCE</scope>
    <source>
        <strain evidence="1">CBS 190363</strain>
    </source>
</reference>